<evidence type="ECO:0000256" key="4">
    <source>
        <dbReference type="ARBA" id="ARBA00022840"/>
    </source>
</evidence>
<dbReference type="EMBL" id="JBFOLK010000014">
    <property type="protein sequence ID" value="KAL2460926.1"/>
    <property type="molecule type" value="Genomic_DNA"/>
</dbReference>
<comment type="subcellular location">
    <subcellularLocation>
        <location evidence="1">Nucleus</location>
    </subcellularLocation>
</comment>
<proteinExistence type="predicted"/>
<dbReference type="GO" id="GO:0005634">
    <property type="term" value="C:nucleus"/>
    <property type="evidence" value="ECO:0007669"/>
    <property type="project" value="UniProtKB-SubCell"/>
</dbReference>
<dbReference type="Gene3D" id="3.40.50.10810">
    <property type="entry name" value="Tandem AAA-ATPase domain"/>
    <property type="match status" value="1"/>
</dbReference>
<dbReference type="AlphaFoldDB" id="A0ABD1PAK2"/>
<evidence type="ECO:0000256" key="5">
    <source>
        <dbReference type="ARBA" id="ARBA00023242"/>
    </source>
</evidence>
<reference evidence="7" key="1">
    <citation type="submission" date="2024-07" db="EMBL/GenBank/DDBJ databases">
        <title>Two chromosome-level genome assemblies of Korean endemic species Abeliophyllum distichum and Forsythia ovata (Oleaceae).</title>
        <authorList>
            <person name="Jang H."/>
        </authorList>
    </citation>
    <scope>NUCLEOTIDE SEQUENCE [LARGE SCALE GENOMIC DNA]</scope>
</reference>
<keyword evidence="5" id="KW-0539">Nucleus</keyword>
<evidence type="ECO:0000313" key="6">
    <source>
        <dbReference type="EMBL" id="KAL2460926.1"/>
    </source>
</evidence>
<dbReference type="GO" id="GO:0005524">
    <property type="term" value="F:ATP binding"/>
    <property type="evidence" value="ECO:0007669"/>
    <property type="project" value="UniProtKB-KW"/>
</dbReference>
<keyword evidence="4" id="KW-0067">ATP-binding</keyword>
<evidence type="ECO:0000256" key="2">
    <source>
        <dbReference type="ARBA" id="ARBA00022741"/>
    </source>
</evidence>
<dbReference type="Proteomes" id="UP001604336">
    <property type="component" value="Unassembled WGS sequence"/>
</dbReference>
<name>A0ABD1PAK2_9LAMI</name>
<evidence type="ECO:0000256" key="1">
    <source>
        <dbReference type="ARBA" id="ARBA00004123"/>
    </source>
</evidence>
<keyword evidence="3" id="KW-0378">Hydrolase</keyword>
<dbReference type="GO" id="GO:0004386">
    <property type="term" value="F:helicase activity"/>
    <property type="evidence" value="ECO:0007669"/>
    <property type="project" value="UniProtKB-KW"/>
</dbReference>
<gene>
    <name evidence="6" type="ORF">Adt_44346</name>
</gene>
<comment type="caution">
    <text evidence="6">The sequence shown here is derived from an EMBL/GenBank/DDBJ whole genome shotgun (WGS) entry which is preliminary data.</text>
</comment>
<dbReference type="InterPro" id="IPR038718">
    <property type="entry name" value="SNF2-like_sf"/>
</dbReference>
<protein>
    <submittedName>
        <fullName evidence="6">SNF2 domain-containing protein CLASSY 3</fullName>
    </submittedName>
</protein>
<keyword evidence="3" id="KW-0347">Helicase</keyword>
<dbReference type="InterPro" id="IPR044567">
    <property type="entry name" value="CLSY/DRD1"/>
</dbReference>
<dbReference type="PANTHER" id="PTHR45821">
    <property type="entry name" value="SNF2 DOMAIN-CONTAINING PROTEIN CLASSY 2-RELATED"/>
    <property type="match status" value="1"/>
</dbReference>
<sequence length="175" mass="20707">MPPWVEKTYREPDRKISSDTKHLYMCDGLDLSSSVDKFTVELGDASFLMLQGLENPVWLLFSWTYLSLFPKCRSMIIAPASMLLTWEEEFRKWEVKFPFHYLGSLEFSRKENKLSLKHLPKRQCLHKDTVRWVKAYSWDKGPSVLGISYTLYEKLAGEELVKGKGRNRRERENHR</sequence>
<keyword evidence="2" id="KW-0547">Nucleotide-binding</keyword>
<organism evidence="6 7">
    <name type="scientific">Abeliophyllum distichum</name>
    <dbReference type="NCBI Taxonomy" id="126358"/>
    <lineage>
        <taxon>Eukaryota</taxon>
        <taxon>Viridiplantae</taxon>
        <taxon>Streptophyta</taxon>
        <taxon>Embryophyta</taxon>
        <taxon>Tracheophyta</taxon>
        <taxon>Spermatophyta</taxon>
        <taxon>Magnoliopsida</taxon>
        <taxon>eudicotyledons</taxon>
        <taxon>Gunneridae</taxon>
        <taxon>Pentapetalae</taxon>
        <taxon>asterids</taxon>
        <taxon>lamiids</taxon>
        <taxon>Lamiales</taxon>
        <taxon>Oleaceae</taxon>
        <taxon>Forsythieae</taxon>
        <taxon>Abeliophyllum</taxon>
    </lineage>
</organism>
<dbReference type="PANTHER" id="PTHR45821:SF25">
    <property type="entry name" value="HELICASE ATP-BINDING DOMAIN-CONTAINING PROTEIN"/>
    <property type="match status" value="1"/>
</dbReference>
<evidence type="ECO:0000256" key="3">
    <source>
        <dbReference type="ARBA" id="ARBA00022806"/>
    </source>
</evidence>
<keyword evidence="7" id="KW-1185">Reference proteome</keyword>
<accession>A0ABD1PAK2</accession>
<evidence type="ECO:0000313" key="7">
    <source>
        <dbReference type="Proteomes" id="UP001604336"/>
    </source>
</evidence>